<dbReference type="PANTHER" id="PTHR35400">
    <property type="entry name" value="SLR1083 PROTEIN"/>
    <property type="match status" value="1"/>
</dbReference>
<reference evidence="2 3" key="1">
    <citation type="submission" date="2020-08" db="EMBL/GenBank/DDBJ databases">
        <title>Genomic Encyclopedia of Type Strains, Phase III (KMG-III): the genomes of soil and plant-associated and newly described type strains.</title>
        <authorList>
            <person name="Whitman W."/>
        </authorList>
    </citation>
    <scope>NUCLEOTIDE SEQUENCE [LARGE SCALE GENOMIC DNA]</scope>
    <source>
        <strain evidence="2 3">CECT 3265</strain>
    </source>
</reference>
<dbReference type="EMBL" id="JACHJG010000001">
    <property type="protein sequence ID" value="MBB4884362.1"/>
    <property type="molecule type" value="Genomic_DNA"/>
</dbReference>
<dbReference type="InterPro" id="IPR012296">
    <property type="entry name" value="Nuclease_put_TT1808"/>
</dbReference>
<feature type="domain" description="Putative restriction endonuclease" evidence="1">
    <location>
        <begin position="33"/>
        <end position="191"/>
    </location>
</feature>
<evidence type="ECO:0000313" key="3">
    <source>
        <dbReference type="Proteomes" id="UP000556436"/>
    </source>
</evidence>
<evidence type="ECO:0000313" key="2">
    <source>
        <dbReference type="EMBL" id="MBB4884362.1"/>
    </source>
</evidence>
<dbReference type="RefSeq" id="WP_229821889.1">
    <property type="nucleotide sequence ID" value="NZ_BMRW01000001.1"/>
</dbReference>
<protein>
    <recommendedName>
        <fullName evidence="1">Putative restriction endonuclease domain-containing protein</fullName>
    </recommendedName>
</protein>
<evidence type="ECO:0000259" key="1">
    <source>
        <dbReference type="Pfam" id="PF05685"/>
    </source>
</evidence>
<name>A0A7W7L6N7_STRNE</name>
<dbReference type="PANTHER" id="PTHR35400:SF3">
    <property type="entry name" value="SLL1072 PROTEIN"/>
    <property type="match status" value="1"/>
</dbReference>
<comment type="caution">
    <text evidence="2">The sequence shown here is derived from an EMBL/GenBank/DDBJ whole genome shotgun (WGS) entry which is preliminary data.</text>
</comment>
<gene>
    <name evidence="2" type="ORF">FHS38_000371</name>
</gene>
<dbReference type="SUPFAM" id="SSF52980">
    <property type="entry name" value="Restriction endonuclease-like"/>
    <property type="match status" value="1"/>
</dbReference>
<dbReference type="Gene3D" id="3.90.1570.10">
    <property type="entry name" value="tt1808, chain A"/>
    <property type="match status" value="1"/>
</dbReference>
<keyword evidence="3" id="KW-1185">Reference proteome</keyword>
<dbReference type="InterPro" id="IPR011335">
    <property type="entry name" value="Restrct_endonuc-II-like"/>
</dbReference>
<dbReference type="CDD" id="cd06260">
    <property type="entry name" value="DUF820-like"/>
    <property type="match status" value="1"/>
</dbReference>
<dbReference type="InterPro" id="IPR008538">
    <property type="entry name" value="Uma2"/>
</dbReference>
<dbReference type="Pfam" id="PF05685">
    <property type="entry name" value="Uma2"/>
    <property type="match status" value="1"/>
</dbReference>
<sequence length="198" mass="21835">MVETSPRTIGRTSEPDGGYEELCHVLEKIDAGLPDGYKAEIIRGRVVVSPWSKGACLRIMRGFMRQLRPHVPDGHEIDSAPCLFTFPGFGRSFGPDIHVSDEALTDIDSVHLPGEALSLVGEFTSRSTADFDRRDKVEVYGRAGVPVYVLVDMLETTVTVYSSPSDTGYRTHTQVKFGDKVQIPAPFDCELDTADWKG</sequence>
<accession>A0A7W7L6N7</accession>
<dbReference type="Proteomes" id="UP000556436">
    <property type="component" value="Unassembled WGS sequence"/>
</dbReference>
<organism evidence="2 3">
    <name type="scientific">Streptomyces netropsis</name>
    <name type="common">Streptoverticillium netropsis</name>
    <dbReference type="NCBI Taxonomy" id="55404"/>
    <lineage>
        <taxon>Bacteria</taxon>
        <taxon>Bacillati</taxon>
        <taxon>Actinomycetota</taxon>
        <taxon>Actinomycetes</taxon>
        <taxon>Kitasatosporales</taxon>
        <taxon>Streptomycetaceae</taxon>
        <taxon>Streptomyces</taxon>
    </lineage>
</organism>
<dbReference type="AlphaFoldDB" id="A0A7W7L6N7"/>
<proteinExistence type="predicted"/>